<comment type="subcellular location">
    <subcellularLocation>
        <location evidence="1">Membrane</location>
        <topology evidence="1">Multi-pass membrane protein</topology>
    </subcellularLocation>
</comment>
<feature type="transmembrane region" description="Helical" evidence="7">
    <location>
        <begin position="192"/>
        <end position="213"/>
    </location>
</feature>
<evidence type="ECO:0000256" key="4">
    <source>
        <dbReference type="ARBA" id="ARBA00022989"/>
    </source>
</evidence>
<feature type="domain" description="Amino acid transporter transmembrane" evidence="8">
    <location>
        <begin position="52"/>
        <end position="431"/>
    </location>
</feature>
<keyword evidence="4 7" id="KW-1133">Transmembrane helix</keyword>
<evidence type="ECO:0000313" key="9">
    <source>
        <dbReference type="EMBL" id="TIA90420.1"/>
    </source>
</evidence>
<keyword evidence="10" id="KW-1185">Reference proteome</keyword>
<feature type="transmembrane region" description="Helical" evidence="7">
    <location>
        <begin position="131"/>
        <end position="155"/>
    </location>
</feature>
<feature type="transmembrane region" description="Helical" evidence="7">
    <location>
        <begin position="84"/>
        <end position="105"/>
    </location>
</feature>
<comment type="similarity">
    <text evidence="2">Belongs to the amino acid/polyamine transporter 2 family.</text>
</comment>
<feature type="compositionally biased region" description="Basic and acidic residues" evidence="6">
    <location>
        <begin position="17"/>
        <end position="39"/>
    </location>
</feature>
<feature type="transmembrane region" description="Helical" evidence="7">
    <location>
        <begin position="57"/>
        <end position="78"/>
    </location>
</feature>
<dbReference type="EMBL" id="SPNW01000019">
    <property type="protein sequence ID" value="TIA90420.1"/>
    <property type="molecule type" value="Genomic_DNA"/>
</dbReference>
<organism evidence="9 10">
    <name type="scientific">Wallemia hederae</name>
    <dbReference type="NCBI Taxonomy" id="1540922"/>
    <lineage>
        <taxon>Eukaryota</taxon>
        <taxon>Fungi</taxon>
        <taxon>Dikarya</taxon>
        <taxon>Basidiomycota</taxon>
        <taxon>Wallemiomycotina</taxon>
        <taxon>Wallemiomycetes</taxon>
        <taxon>Wallemiales</taxon>
        <taxon>Wallemiaceae</taxon>
        <taxon>Wallemia</taxon>
    </lineage>
</organism>
<evidence type="ECO:0000256" key="5">
    <source>
        <dbReference type="ARBA" id="ARBA00023136"/>
    </source>
</evidence>
<accession>A0A4T0FQB6</accession>
<evidence type="ECO:0000313" key="10">
    <source>
        <dbReference type="Proteomes" id="UP000310189"/>
    </source>
</evidence>
<dbReference type="GO" id="GO:0015179">
    <property type="term" value="F:L-amino acid transmembrane transporter activity"/>
    <property type="evidence" value="ECO:0007669"/>
    <property type="project" value="TreeGrafter"/>
</dbReference>
<dbReference type="GO" id="GO:0016020">
    <property type="term" value="C:membrane"/>
    <property type="evidence" value="ECO:0007669"/>
    <property type="project" value="UniProtKB-SubCell"/>
</dbReference>
<feature type="transmembrane region" description="Helical" evidence="7">
    <location>
        <begin position="357"/>
        <end position="377"/>
    </location>
</feature>
<dbReference type="PANTHER" id="PTHR22950:SF461">
    <property type="entry name" value="AMINO ACID TRANSPORTER TRANSMEMBRANE DOMAIN-CONTAINING PROTEIN"/>
    <property type="match status" value="1"/>
</dbReference>
<name>A0A4T0FQB6_9BASI</name>
<feature type="transmembrane region" description="Helical" evidence="7">
    <location>
        <begin position="161"/>
        <end position="180"/>
    </location>
</feature>
<reference evidence="9 10" key="1">
    <citation type="submission" date="2019-03" db="EMBL/GenBank/DDBJ databases">
        <title>Sequencing 23 genomes of Wallemia ichthyophaga.</title>
        <authorList>
            <person name="Gostincar C."/>
        </authorList>
    </citation>
    <scope>NUCLEOTIDE SEQUENCE [LARGE SCALE GENOMIC DNA]</scope>
    <source>
        <strain evidence="9 10">EXF-5753</strain>
    </source>
</reference>
<protein>
    <recommendedName>
        <fullName evidence="8">Amino acid transporter transmembrane domain-containing protein</fullName>
    </recommendedName>
</protein>
<feature type="transmembrane region" description="Helical" evidence="7">
    <location>
        <begin position="317"/>
        <end position="345"/>
    </location>
</feature>
<proteinExistence type="inferred from homology"/>
<evidence type="ECO:0000256" key="7">
    <source>
        <dbReference type="SAM" id="Phobius"/>
    </source>
</evidence>
<evidence type="ECO:0000256" key="1">
    <source>
        <dbReference type="ARBA" id="ARBA00004141"/>
    </source>
</evidence>
<dbReference type="Pfam" id="PF01490">
    <property type="entry name" value="Aa_trans"/>
    <property type="match status" value="1"/>
</dbReference>
<dbReference type="OrthoDB" id="40134at2759"/>
<feature type="transmembrane region" description="Helical" evidence="7">
    <location>
        <begin position="242"/>
        <end position="263"/>
    </location>
</feature>
<dbReference type="PANTHER" id="PTHR22950">
    <property type="entry name" value="AMINO ACID TRANSPORTER"/>
    <property type="match status" value="1"/>
</dbReference>
<gene>
    <name evidence="9" type="ORF">E3P99_01565</name>
</gene>
<keyword evidence="5 7" id="KW-0472">Membrane</keyword>
<feature type="transmembrane region" description="Helical" evidence="7">
    <location>
        <begin position="432"/>
        <end position="456"/>
    </location>
</feature>
<dbReference type="Proteomes" id="UP000310189">
    <property type="component" value="Unassembled WGS sequence"/>
</dbReference>
<dbReference type="AlphaFoldDB" id="A0A4T0FQB6"/>
<evidence type="ECO:0000259" key="8">
    <source>
        <dbReference type="Pfam" id="PF01490"/>
    </source>
</evidence>
<evidence type="ECO:0000256" key="3">
    <source>
        <dbReference type="ARBA" id="ARBA00022692"/>
    </source>
</evidence>
<feature type="transmembrane region" description="Helical" evidence="7">
    <location>
        <begin position="383"/>
        <end position="411"/>
    </location>
</feature>
<comment type="caution">
    <text evidence="9">The sequence shown here is derived from an EMBL/GenBank/DDBJ whole genome shotgun (WGS) entry which is preliminary data.</text>
</comment>
<evidence type="ECO:0000256" key="2">
    <source>
        <dbReference type="ARBA" id="ARBA00008066"/>
    </source>
</evidence>
<keyword evidence="3 7" id="KW-0812">Transmembrane</keyword>
<feature type="transmembrane region" description="Helical" evidence="7">
    <location>
        <begin position="275"/>
        <end position="297"/>
    </location>
</feature>
<sequence>MTTKESDFVVGSHIAHSGKDSIKDVESKSDDKEKTGEENVFETHEGEMEFKTLKWPMAAIVMTKIQFGLGILSVPSAFASLGAVPGIIILLLMAAMTTWGSMVTYRFRHFHRSTHSVPDIAMIMGGEPARIAIFSFYILYIAFVLGAQILSISIAFNAITAHGTCTVVFTVVAMILVTIIGSFRTYRMLSWLSWIGVLAVLSSVLILTIALGVGPDRPAAAPAVGPYDKEVVATKSTTLADAMLAIVNLLFAYAASPMFVSIVPEMPNPKDFPKALYVCQASITVVYIALGVTIYYYTGQYIASPALGSANEIIKRVSYGVALVGLIAGGSNIAHSLSISVFVQAMRNSPHFKANNWVFWAVWIGCVAGVSVFSFIIASSVPFFNALLGLIGSVFSAFFCLGFPSAVWFYLFWAQEPNRSWTASFKSRSVSLWLKAVMNAGIILITLFIAAAGLYASVESIDNQFATGSVGQPFSCADTSNTSG</sequence>
<feature type="region of interest" description="Disordered" evidence="6">
    <location>
        <begin position="1"/>
        <end position="39"/>
    </location>
</feature>
<evidence type="ECO:0000256" key="6">
    <source>
        <dbReference type="SAM" id="MobiDB-lite"/>
    </source>
</evidence>
<dbReference type="InterPro" id="IPR013057">
    <property type="entry name" value="AA_transpt_TM"/>
</dbReference>